<proteinExistence type="predicted"/>
<organism evidence="2 3">
    <name type="scientific">Erythranthe guttata</name>
    <name type="common">Yellow monkey flower</name>
    <name type="synonym">Mimulus guttatus</name>
    <dbReference type="NCBI Taxonomy" id="4155"/>
    <lineage>
        <taxon>Eukaryota</taxon>
        <taxon>Viridiplantae</taxon>
        <taxon>Streptophyta</taxon>
        <taxon>Embryophyta</taxon>
        <taxon>Tracheophyta</taxon>
        <taxon>Spermatophyta</taxon>
        <taxon>Magnoliopsida</taxon>
        <taxon>eudicotyledons</taxon>
        <taxon>Gunneridae</taxon>
        <taxon>Pentapetalae</taxon>
        <taxon>asterids</taxon>
        <taxon>lamiids</taxon>
        <taxon>Lamiales</taxon>
        <taxon>Phrymaceae</taxon>
        <taxon>Erythranthe</taxon>
    </lineage>
</organism>
<reference evidence="2 3" key="1">
    <citation type="journal article" date="2013" name="Proc. Natl. Acad. Sci. U.S.A.">
        <title>Fine-scale variation in meiotic recombination in Mimulus inferred from population shotgun sequencing.</title>
        <authorList>
            <person name="Hellsten U."/>
            <person name="Wright K.M."/>
            <person name="Jenkins J."/>
            <person name="Shu S."/>
            <person name="Yuan Y."/>
            <person name="Wessler S.R."/>
            <person name="Schmutz J."/>
            <person name="Willis J.H."/>
            <person name="Rokhsar D.S."/>
        </authorList>
    </citation>
    <scope>NUCLEOTIDE SEQUENCE [LARGE SCALE GENOMIC DNA]</scope>
    <source>
        <strain evidence="3">cv. DUN x IM62</strain>
    </source>
</reference>
<gene>
    <name evidence="2" type="ORF">MIMGU_mgv1a025094mg</name>
</gene>
<protein>
    <submittedName>
        <fullName evidence="2">Uncharacterized protein</fullName>
    </submittedName>
</protein>
<evidence type="ECO:0000256" key="1">
    <source>
        <dbReference type="SAM" id="MobiDB-lite"/>
    </source>
</evidence>
<keyword evidence="3" id="KW-1185">Reference proteome</keyword>
<dbReference type="PANTHER" id="PTHR36368:SF1">
    <property type="entry name" value="ATP-DEPENDENT CASEINOLYTIC PROTEASE_CROTONASE FAMILY PROTEIN"/>
    <property type="match status" value="1"/>
</dbReference>
<name>A0A022PUM4_ERYGU</name>
<sequence>MVVLVARGGNGFDCKGRRAAVVMVAGGGEGFGRWREPPDIRNWFSSYEYESPELNTSDGFQDSDGLTPSFYCLPSEPPDITNLFSSYVYESPLLDNTDFCTFSDHEEREDREDAMHFIDVEKSEELRLAGQNQIPNVLVKCTNMIKDAKLNSQLVCNDANNVDLKPLSSLPSRLISETADKSLNMINDKCNQGKSACELILEKGCYTDFTENKAPHEDVPEADCLRKSSERRSSGKENEETDLLENGFITIRKKSRANDENKTRHVQVNYGSLSNAVKPPLNAKKDAQRSRAVLSDMSNFHSINVMGSTGKWRCPQKNKPDLGPPLKQLRLDQWVRRI</sequence>
<dbReference type="AlphaFoldDB" id="A0A022PUM4"/>
<dbReference type="Proteomes" id="UP000030748">
    <property type="component" value="Unassembled WGS sequence"/>
</dbReference>
<feature type="region of interest" description="Disordered" evidence="1">
    <location>
        <begin position="216"/>
        <end position="240"/>
    </location>
</feature>
<evidence type="ECO:0000313" key="3">
    <source>
        <dbReference type="Proteomes" id="UP000030748"/>
    </source>
</evidence>
<accession>A0A022PUM4</accession>
<dbReference type="PANTHER" id="PTHR36368">
    <property type="entry name" value="ATP-DEPENDENT CASEINOLYTIC PROTEASE/CROTONASE FAMILY PROTEIN"/>
    <property type="match status" value="1"/>
</dbReference>
<dbReference type="EMBL" id="KI632290">
    <property type="protein sequence ID" value="EYU19476.1"/>
    <property type="molecule type" value="Genomic_DNA"/>
</dbReference>
<feature type="compositionally biased region" description="Basic and acidic residues" evidence="1">
    <location>
        <begin position="216"/>
        <end position="238"/>
    </location>
</feature>
<dbReference type="STRING" id="4155.A0A022PUM4"/>
<evidence type="ECO:0000313" key="2">
    <source>
        <dbReference type="EMBL" id="EYU19476.1"/>
    </source>
</evidence>